<sequence length="448" mass="52109">MKSSKYKFERISCIDSWEIPEDCKMKILVGGLDKQNNEVYYLINFSAHAIDKCTIDTEEYRNEYAAYLESKMEIRDLPYGSTSCQGLMGAFVQPHEGMQLKDGTIAVAMHNCDYIRLLDFEQNKVSHYPPIEHYHPIVYSATNSLSSDKNTLYFAEWNMDERIARYKGADKKIDLRLKSINYKLDENTEKDIAVVQGIEGLHEVKCSPNDQYLILTEFSLQSISKSIGSSVTDEWMNDKNWTKYEEDGLAKTMLQSVNIETKKTEVIKPYGDTPGHVEFGLSNTEKIYLSCHSMSKAAGRIFLHGQGIMETYERRKNKLVKTGMYTTPEFIRITSHKVFSYKGINYMTVTVYPNRFYVFHDEDFTLYKDIKLYDCNPLDLTRMHLTTLDEKTPLWIETSNNGRYIVLISNRYVYLYDMETEEMKVFDGYNEDKTFIGTAHITNMDDFI</sequence>
<protein>
    <submittedName>
        <fullName evidence="1">Uncharacterized protein</fullName>
    </submittedName>
</protein>
<dbReference type="OrthoDB" id="2078069at2"/>
<reference evidence="1 2" key="1">
    <citation type="submission" date="2016-10" db="EMBL/GenBank/DDBJ databases">
        <authorList>
            <person name="de Groot N.N."/>
        </authorList>
    </citation>
    <scope>NUCLEOTIDE SEQUENCE [LARGE SCALE GENOMIC DNA]</scope>
    <source>
        <strain evidence="1 2">743A</strain>
    </source>
</reference>
<organism evidence="1 2">
    <name type="scientific">Anaeromicropila populeti</name>
    <dbReference type="NCBI Taxonomy" id="37658"/>
    <lineage>
        <taxon>Bacteria</taxon>
        <taxon>Bacillati</taxon>
        <taxon>Bacillota</taxon>
        <taxon>Clostridia</taxon>
        <taxon>Lachnospirales</taxon>
        <taxon>Lachnospiraceae</taxon>
        <taxon>Anaeromicropila</taxon>
    </lineage>
</organism>
<dbReference type="EMBL" id="FOYZ01000022">
    <property type="protein sequence ID" value="SFS07505.1"/>
    <property type="molecule type" value="Genomic_DNA"/>
</dbReference>
<dbReference type="Proteomes" id="UP000199659">
    <property type="component" value="Unassembled WGS sequence"/>
</dbReference>
<dbReference type="RefSeq" id="WP_092564145.1">
    <property type="nucleotide sequence ID" value="NZ_FOYZ01000022.1"/>
</dbReference>
<evidence type="ECO:0000313" key="1">
    <source>
        <dbReference type="EMBL" id="SFS07505.1"/>
    </source>
</evidence>
<dbReference type="AlphaFoldDB" id="A0A1I6LVN6"/>
<gene>
    <name evidence="1" type="ORF">SAMN05661086_03603</name>
</gene>
<keyword evidence="2" id="KW-1185">Reference proteome</keyword>
<proteinExistence type="predicted"/>
<dbReference type="STRING" id="37658.SAMN05661086_03603"/>
<accession>A0A1I6LVN6</accession>
<name>A0A1I6LVN6_9FIRM</name>
<dbReference type="SUPFAM" id="SSF75011">
    <property type="entry name" value="3-carboxy-cis,cis-mucoante lactonizing enzyme"/>
    <property type="match status" value="1"/>
</dbReference>
<evidence type="ECO:0000313" key="2">
    <source>
        <dbReference type="Proteomes" id="UP000199659"/>
    </source>
</evidence>